<keyword evidence="9" id="KW-1185">Reference proteome</keyword>
<reference evidence="8 9" key="1">
    <citation type="submission" date="2018-02" db="EMBL/GenBank/DDBJ databases">
        <title>Genome sequence of Desulfovibrio carbinolicus DSM 3852.</title>
        <authorList>
            <person name="Wilbanks E."/>
            <person name="Skennerton C.T."/>
            <person name="Orphan V.J."/>
        </authorList>
    </citation>
    <scope>NUCLEOTIDE SEQUENCE [LARGE SCALE GENOMIC DNA]</scope>
    <source>
        <strain evidence="8 9">DSM 3852</strain>
    </source>
</reference>
<evidence type="ECO:0000313" key="9">
    <source>
        <dbReference type="Proteomes" id="UP000293296"/>
    </source>
</evidence>
<keyword evidence="2 6" id="KW-0732">Signal</keyword>
<dbReference type="RefSeq" id="WP_129349090.1">
    <property type="nucleotide sequence ID" value="NZ_CP026538.1"/>
</dbReference>
<feature type="compositionally biased region" description="Low complexity" evidence="5">
    <location>
        <begin position="115"/>
        <end position="124"/>
    </location>
</feature>
<comment type="subcellular location">
    <subcellularLocation>
        <location evidence="1">Membrane</location>
    </subcellularLocation>
</comment>
<dbReference type="AlphaFoldDB" id="A0A4P6HGP1"/>
<evidence type="ECO:0000256" key="3">
    <source>
        <dbReference type="ARBA" id="ARBA00023136"/>
    </source>
</evidence>
<proteinExistence type="inferred from homology"/>
<dbReference type="OrthoDB" id="5441022at2"/>
<feature type="signal peptide" evidence="6">
    <location>
        <begin position="1"/>
        <end position="21"/>
    </location>
</feature>
<evidence type="ECO:0000256" key="6">
    <source>
        <dbReference type="SAM" id="SignalP"/>
    </source>
</evidence>
<accession>A0A4P6HGP1</accession>
<feature type="domain" description="Type II/III secretion system secretin-like" evidence="7">
    <location>
        <begin position="384"/>
        <end position="516"/>
    </location>
</feature>
<sequence>MFTTKYIFLLFVLVLACGGCAKTNRQVDPIERQGEKFREQSRSRTVEVLETPYLGAKISPLRSSTNPILSKQVMLRRKGTLASIASAISELSSLPVQVAADEDAKKAAQPETGHAPAAPQAAAPSTPVGEQGVNMDLEALLRGGGGGRNGLALSGLGLSDGKVLSVSYEGTLRGLLDHVAALSGYGWDFDEKNNSVTFAHLLVRTFTIMGAPGKVSYENKLTNKSKENASTGISSSLVSQPVSREDTSSQTSQTSGTTLTFDVWADTEKAVKALLTPKGVVVVNQAAGTITVRDTPESVRRVGTYVDELNTRISRQVALTVRVWSLKVTDDAEIGFNIQTLFQNADVSDVALSAGSISGVGTINTATATIVSGRLKDSSAVLKALRQWGKATQVTSAGGLVMSNQPVPVLAIERHAYLAGVGKSTSDYSQTTEITPGEVTTGFAMTVIPHILDKRRVILQYNINISSLDEMKELTTSDVTVELPQTSTRALSQRSAMKMGQTLVLCGFEKESTDTSNAIGITKTSHSGNYGRTLLVITIEVESAEV</sequence>
<protein>
    <submittedName>
        <fullName evidence="8">Pilus assembly protein</fullName>
    </submittedName>
</protein>
<feature type="compositionally biased region" description="Polar residues" evidence="5">
    <location>
        <begin position="228"/>
        <end position="242"/>
    </location>
</feature>
<dbReference type="PROSITE" id="PS51257">
    <property type="entry name" value="PROKAR_LIPOPROTEIN"/>
    <property type="match status" value="1"/>
</dbReference>
<keyword evidence="3" id="KW-0472">Membrane</keyword>
<evidence type="ECO:0000256" key="2">
    <source>
        <dbReference type="ARBA" id="ARBA00022729"/>
    </source>
</evidence>
<evidence type="ECO:0000256" key="4">
    <source>
        <dbReference type="RuleBase" id="RU004003"/>
    </source>
</evidence>
<evidence type="ECO:0000256" key="5">
    <source>
        <dbReference type="SAM" id="MobiDB-lite"/>
    </source>
</evidence>
<dbReference type="GO" id="GO:0009306">
    <property type="term" value="P:protein secretion"/>
    <property type="evidence" value="ECO:0007669"/>
    <property type="project" value="InterPro"/>
</dbReference>
<dbReference type="Pfam" id="PF00263">
    <property type="entry name" value="Secretin"/>
    <property type="match status" value="1"/>
</dbReference>
<dbReference type="GO" id="GO:0016020">
    <property type="term" value="C:membrane"/>
    <property type="evidence" value="ECO:0007669"/>
    <property type="project" value="UniProtKB-SubCell"/>
</dbReference>
<dbReference type="PANTHER" id="PTHR30332:SF24">
    <property type="entry name" value="SECRETIN GSPD-RELATED"/>
    <property type="match status" value="1"/>
</dbReference>
<feature type="region of interest" description="Disordered" evidence="5">
    <location>
        <begin position="225"/>
        <end position="254"/>
    </location>
</feature>
<organism evidence="8 9">
    <name type="scientific">Solidesulfovibrio carbinolicus</name>
    <dbReference type="NCBI Taxonomy" id="296842"/>
    <lineage>
        <taxon>Bacteria</taxon>
        <taxon>Pseudomonadati</taxon>
        <taxon>Thermodesulfobacteriota</taxon>
        <taxon>Desulfovibrionia</taxon>
        <taxon>Desulfovibrionales</taxon>
        <taxon>Desulfovibrionaceae</taxon>
        <taxon>Solidesulfovibrio</taxon>
    </lineage>
</organism>
<evidence type="ECO:0000313" key="8">
    <source>
        <dbReference type="EMBL" id="QAZ66117.1"/>
    </source>
</evidence>
<evidence type="ECO:0000259" key="7">
    <source>
        <dbReference type="Pfam" id="PF00263"/>
    </source>
</evidence>
<comment type="similarity">
    <text evidence="4">Belongs to the bacterial secretin family.</text>
</comment>
<dbReference type="EMBL" id="CP026538">
    <property type="protein sequence ID" value="QAZ66117.1"/>
    <property type="molecule type" value="Genomic_DNA"/>
</dbReference>
<dbReference type="KEGG" id="dcb:C3Y92_02210"/>
<dbReference type="InterPro" id="IPR050810">
    <property type="entry name" value="Bact_Secretion_Sys_Channel"/>
</dbReference>
<gene>
    <name evidence="8" type="ORF">C3Y92_02210</name>
</gene>
<feature type="chain" id="PRO_5020999525" evidence="6">
    <location>
        <begin position="22"/>
        <end position="546"/>
    </location>
</feature>
<feature type="region of interest" description="Disordered" evidence="5">
    <location>
        <begin position="102"/>
        <end position="129"/>
    </location>
</feature>
<dbReference type="Proteomes" id="UP000293296">
    <property type="component" value="Chromosome"/>
</dbReference>
<dbReference type="InterPro" id="IPR004846">
    <property type="entry name" value="T2SS/T3SS_dom"/>
</dbReference>
<evidence type="ECO:0000256" key="1">
    <source>
        <dbReference type="ARBA" id="ARBA00004370"/>
    </source>
</evidence>
<dbReference type="PANTHER" id="PTHR30332">
    <property type="entry name" value="PROBABLE GENERAL SECRETION PATHWAY PROTEIN D"/>
    <property type="match status" value="1"/>
</dbReference>
<name>A0A4P6HGP1_9BACT</name>